<keyword evidence="2" id="KW-1185">Reference proteome</keyword>
<reference evidence="1 2" key="1">
    <citation type="journal article" date="2015" name="Biotechnol. Biofuels">
        <title>Enhanced degradation of softwood versus hardwood by the white-rot fungus Pycnoporus coccineus.</title>
        <authorList>
            <person name="Couturier M."/>
            <person name="Navarro D."/>
            <person name="Chevret D."/>
            <person name="Henrissat B."/>
            <person name="Piumi F."/>
            <person name="Ruiz-Duenas F.J."/>
            <person name="Martinez A.T."/>
            <person name="Grigoriev I.V."/>
            <person name="Riley R."/>
            <person name="Lipzen A."/>
            <person name="Berrin J.G."/>
            <person name="Master E.R."/>
            <person name="Rosso M.N."/>
        </authorList>
    </citation>
    <scope>NUCLEOTIDE SEQUENCE [LARGE SCALE GENOMIC DNA]</scope>
    <source>
        <strain evidence="1 2">BRFM310</strain>
    </source>
</reference>
<dbReference type="SUPFAM" id="SSF52047">
    <property type="entry name" value="RNI-like"/>
    <property type="match status" value="1"/>
</dbReference>
<gene>
    <name evidence="1" type="ORF">PYCCODRAFT_1461708</name>
</gene>
<dbReference type="EMBL" id="KZ084146">
    <property type="protein sequence ID" value="OSC97772.1"/>
    <property type="molecule type" value="Genomic_DNA"/>
</dbReference>
<organism evidence="1 2">
    <name type="scientific">Trametes coccinea (strain BRFM310)</name>
    <name type="common">Pycnoporus coccineus</name>
    <dbReference type="NCBI Taxonomy" id="1353009"/>
    <lineage>
        <taxon>Eukaryota</taxon>
        <taxon>Fungi</taxon>
        <taxon>Dikarya</taxon>
        <taxon>Basidiomycota</taxon>
        <taxon>Agaricomycotina</taxon>
        <taxon>Agaricomycetes</taxon>
        <taxon>Polyporales</taxon>
        <taxon>Polyporaceae</taxon>
        <taxon>Trametes</taxon>
    </lineage>
</organism>
<accession>A0A1Y2IBF3</accession>
<evidence type="ECO:0000313" key="2">
    <source>
        <dbReference type="Proteomes" id="UP000193067"/>
    </source>
</evidence>
<dbReference type="InterPro" id="IPR032675">
    <property type="entry name" value="LRR_dom_sf"/>
</dbReference>
<protein>
    <submittedName>
        <fullName evidence="1">Uncharacterized protein</fullName>
    </submittedName>
</protein>
<dbReference type="OrthoDB" id="2733559at2759"/>
<dbReference type="AlphaFoldDB" id="A0A1Y2IBF3"/>
<sequence length="678" mass="76297">MSTEQLPNEVLERIVDYAVSVPTATFEAWREPATYATTIPSNAPDVLTVSKRWHDLGIPHLYEAAILRTPQQAEGFAAALQNPRMRPFRLGQRLRRLRIENGYNHLVKIIKAAPHIEELFLGLTLSNNDTVAGLQRTWKKLKPTRLFLDHLESTLNPQLALPLVDALAAVLPLWQELKRIDVGPHVIIFPKLLEPLSKAPGLEYVSLGGRTATLNLDGDVLLSIAANRRVRVIHIREESQYTTIARLRARPDRVPEKIYIGQGKSMVAIMDFPADSVLKEVPGPLPELPDKIWERILGYATHAAGFNYLPMDDELFHRNSWPPVNLTRRNILLVCKRFHRLGLQFMYSIPHFATGADDRTVEAFISKVESSRELAGFVRVLYHSNMSRVSFAAPLTNLVRAHVQFEIFPAIAEQTPDGTTLALEWMEQILSKPIPPSAFLKCAHLRSIIFHGGLVNGDCPDELVGALPQLEYLSLDGVDASLLDLFTAMDLPSLRKFEVQEIEPAFLGSLHRLIRKHGSKLRSLMLPSDTDIPDALRLCPNLIELAFPGFSSLTSGIVFIEQCESHPSLSRIAIAGYDLDMWIDHTKEDRWYAFAQYLCAHRANLPALEELRVDTIQWPIIEYQSRSALCVFVAHLLRDAGLVLADKSGKRWARFKPIPLGIKLHRMRLESVAAQAQA</sequence>
<proteinExistence type="predicted"/>
<dbReference type="Proteomes" id="UP000193067">
    <property type="component" value="Unassembled WGS sequence"/>
</dbReference>
<dbReference type="Gene3D" id="3.80.10.10">
    <property type="entry name" value="Ribonuclease Inhibitor"/>
    <property type="match status" value="1"/>
</dbReference>
<evidence type="ECO:0000313" key="1">
    <source>
        <dbReference type="EMBL" id="OSC97772.1"/>
    </source>
</evidence>
<name>A0A1Y2IBF3_TRAC3</name>